<dbReference type="SMART" id="SM00822">
    <property type="entry name" value="PKS_KR"/>
    <property type="match status" value="1"/>
</dbReference>
<dbReference type="PRINTS" id="PR00081">
    <property type="entry name" value="GDHRDH"/>
</dbReference>
<evidence type="ECO:0000313" key="5">
    <source>
        <dbReference type="Proteomes" id="UP000216311"/>
    </source>
</evidence>
<proteinExistence type="inferred from homology"/>
<evidence type="ECO:0000256" key="2">
    <source>
        <dbReference type="ARBA" id="ARBA00023002"/>
    </source>
</evidence>
<dbReference type="Pfam" id="PF13561">
    <property type="entry name" value="adh_short_C2"/>
    <property type="match status" value="1"/>
</dbReference>
<dbReference type="Gene3D" id="3.40.50.720">
    <property type="entry name" value="NAD(P)-binding Rossmann-like Domain"/>
    <property type="match status" value="1"/>
</dbReference>
<dbReference type="PROSITE" id="PS00061">
    <property type="entry name" value="ADH_SHORT"/>
    <property type="match status" value="1"/>
</dbReference>
<comment type="similarity">
    <text evidence="1">Belongs to the short-chain dehydrogenases/reductases (SDR) family.</text>
</comment>
<evidence type="ECO:0000259" key="3">
    <source>
        <dbReference type="SMART" id="SM00822"/>
    </source>
</evidence>
<feature type="domain" description="Ketoreductase" evidence="3">
    <location>
        <begin position="6"/>
        <end position="191"/>
    </location>
</feature>
<dbReference type="EMBL" id="NMVQ01000004">
    <property type="protein sequence ID" value="OYO24290.1"/>
    <property type="molecule type" value="Genomic_DNA"/>
</dbReference>
<keyword evidence="2" id="KW-0560">Oxidoreductase</keyword>
<dbReference type="FunFam" id="3.40.50.720:FF:000173">
    <property type="entry name" value="3-oxoacyl-[acyl-carrier protein] reductase"/>
    <property type="match status" value="1"/>
</dbReference>
<dbReference type="InterPro" id="IPR020904">
    <property type="entry name" value="Sc_DH/Rdtase_CS"/>
</dbReference>
<dbReference type="RefSeq" id="WP_094362879.1">
    <property type="nucleotide sequence ID" value="NZ_NMVQ01000004.1"/>
</dbReference>
<dbReference type="InterPro" id="IPR057326">
    <property type="entry name" value="KR_dom"/>
</dbReference>
<evidence type="ECO:0000313" key="4">
    <source>
        <dbReference type="EMBL" id="OYO24290.1"/>
    </source>
</evidence>
<evidence type="ECO:0000256" key="1">
    <source>
        <dbReference type="ARBA" id="ARBA00006484"/>
    </source>
</evidence>
<dbReference type="GO" id="GO:0016491">
    <property type="term" value="F:oxidoreductase activity"/>
    <property type="evidence" value="ECO:0007669"/>
    <property type="project" value="UniProtKB-KW"/>
</dbReference>
<reference evidence="4 5" key="1">
    <citation type="submission" date="2017-07" db="EMBL/GenBank/DDBJ databases">
        <title>Draft whole genome sequences of clinical Proprionibacteriaceae strains.</title>
        <authorList>
            <person name="Bernier A.-M."/>
            <person name="Bernard K."/>
            <person name="Domingo M.-C."/>
        </authorList>
    </citation>
    <scope>NUCLEOTIDE SEQUENCE [LARGE SCALE GENOMIC DNA]</scope>
    <source>
        <strain evidence="4 5">NML 130396</strain>
    </source>
</reference>
<protein>
    <submittedName>
        <fullName evidence="4">Oxidoreductase</fullName>
    </submittedName>
</protein>
<dbReference type="InterPro" id="IPR036291">
    <property type="entry name" value="NAD(P)-bd_dom_sf"/>
</dbReference>
<sequence>MDAADRVTIVTGGSRGIGAGICRELGRRGHAVAVAYRSAAEEAERVVAEIEQAGGRAYAQACDVTDGAAIDALFATTAERLGPVTGLVNNAGATLTSADLADTDEESIRAVLELNLTAAILCARRAVQVLSTARGGPGGSIVNISSAAATIGSAHEYVHYAAAKAGVDMLTLGLAIEVAGEGIRVNAVAPGTVRTDIHVPGRIERVGPLVPMGRVGEVAEIAPAVAYLMSPEASYTTGTIIRVAGGR</sequence>
<keyword evidence="5" id="KW-1185">Reference proteome</keyword>
<dbReference type="AlphaFoldDB" id="A0A255H940"/>
<gene>
    <name evidence="4" type="ORF">CGZ93_04095</name>
</gene>
<dbReference type="SUPFAM" id="SSF51735">
    <property type="entry name" value="NAD(P)-binding Rossmann-fold domains"/>
    <property type="match status" value="1"/>
</dbReference>
<dbReference type="PANTHER" id="PTHR43639">
    <property type="entry name" value="OXIDOREDUCTASE, SHORT-CHAIN DEHYDROGENASE/REDUCTASE FAMILY (AFU_ORTHOLOGUE AFUA_5G02870)"/>
    <property type="match status" value="1"/>
</dbReference>
<dbReference type="Proteomes" id="UP000216311">
    <property type="component" value="Unassembled WGS sequence"/>
</dbReference>
<dbReference type="InterPro" id="IPR002347">
    <property type="entry name" value="SDR_fam"/>
</dbReference>
<organism evidence="4 5">
    <name type="scientific">Enemella dayhoffiae</name>
    <dbReference type="NCBI Taxonomy" id="2016507"/>
    <lineage>
        <taxon>Bacteria</taxon>
        <taxon>Bacillati</taxon>
        <taxon>Actinomycetota</taxon>
        <taxon>Actinomycetes</taxon>
        <taxon>Propionibacteriales</taxon>
        <taxon>Propionibacteriaceae</taxon>
        <taxon>Enemella</taxon>
    </lineage>
</organism>
<dbReference type="OrthoDB" id="9809287at2"/>
<dbReference type="PANTHER" id="PTHR43639:SF1">
    <property type="entry name" value="SHORT-CHAIN DEHYDROGENASE_REDUCTASE FAMILY PROTEIN"/>
    <property type="match status" value="1"/>
</dbReference>
<name>A0A255H940_9ACTN</name>
<accession>A0A255H940</accession>
<dbReference type="PRINTS" id="PR00080">
    <property type="entry name" value="SDRFAMILY"/>
</dbReference>
<comment type="caution">
    <text evidence="4">The sequence shown here is derived from an EMBL/GenBank/DDBJ whole genome shotgun (WGS) entry which is preliminary data.</text>
</comment>